<accession>A0A934JXE4</accession>
<comment type="caution">
    <text evidence="13">The sequence shown here is derived from an EMBL/GenBank/DDBJ whole genome shotgun (WGS) entry which is preliminary data.</text>
</comment>
<evidence type="ECO:0000256" key="9">
    <source>
        <dbReference type="ARBA" id="ARBA00049529"/>
    </source>
</evidence>
<evidence type="ECO:0000256" key="11">
    <source>
        <dbReference type="ARBA" id="ARBA00069174"/>
    </source>
</evidence>
<dbReference type="Gene3D" id="3.30.470.10">
    <property type="match status" value="1"/>
</dbReference>
<keyword evidence="5" id="KW-0289">Folate biosynthesis</keyword>
<comment type="cofactor">
    <cofactor evidence="1">
        <name>pyridoxal 5'-phosphate</name>
        <dbReference type="ChEBI" id="CHEBI:597326"/>
    </cofactor>
</comment>
<dbReference type="FunFam" id="3.20.10.10:FF:000002">
    <property type="entry name" value="D-alanine aminotransferase"/>
    <property type="match status" value="1"/>
</dbReference>
<dbReference type="InterPro" id="IPR036038">
    <property type="entry name" value="Aminotransferase-like"/>
</dbReference>
<dbReference type="InterPro" id="IPR001544">
    <property type="entry name" value="Aminotrans_IV"/>
</dbReference>
<dbReference type="InterPro" id="IPR017824">
    <property type="entry name" value="Aminodeoxychorismate_lyase_IV"/>
</dbReference>
<gene>
    <name evidence="13" type="primary">pabC</name>
    <name evidence="13" type="ORF">I8J31_20090</name>
</gene>
<evidence type="ECO:0000256" key="1">
    <source>
        <dbReference type="ARBA" id="ARBA00001933"/>
    </source>
</evidence>
<organism evidence="13 14">
    <name type="scientific">Marinomonas transparens</name>
    <dbReference type="NCBI Taxonomy" id="2795388"/>
    <lineage>
        <taxon>Bacteria</taxon>
        <taxon>Pseudomonadati</taxon>
        <taxon>Pseudomonadota</taxon>
        <taxon>Gammaproteobacteria</taxon>
        <taxon>Oceanospirillales</taxon>
        <taxon>Oceanospirillaceae</taxon>
        <taxon>Marinomonas</taxon>
    </lineage>
</organism>
<dbReference type="Gene3D" id="3.20.10.10">
    <property type="entry name" value="D-amino Acid Aminotransferase, subunit A, domain 2"/>
    <property type="match status" value="1"/>
</dbReference>
<evidence type="ECO:0000313" key="14">
    <source>
        <dbReference type="Proteomes" id="UP000628710"/>
    </source>
</evidence>
<comment type="similarity">
    <text evidence="2">Belongs to the class-IV pyridoxal-phosphate-dependent aminotransferase family.</text>
</comment>
<dbReference type="Proteomes" id="UP000628710">
    <property type="component" value="Unassembled WGS sequence"/>
</dbReference>
<keyword evidence="4" id="KW-0663">Pyridoxal phosphate</keyword>
<evidence type="ECO:0000256" key="2">
    <source>
        <dbReference type="ARBA" id="ARBA00009320"/>
    </source>
</evidence>
<dbReference type="GO" id="GO:0030170">
    <property type="term" value="F:pyridoxal phosphate binding"/>
    <property type="evidence" value="ECO:0007669"/>
    <property type="project" value="InterPro"/>
</dbReference>
<dbReference type="CDD" id="cd01559">
    <property type="entry name" value="ADCL_like"/>
    <property type="match status" value="1"/>
</dbReference>
<dbReference type="GO" id="GO:0008696">
    <property type="term" value="F:4-amino-4-deoxychorismate lyase activity"/>
    <property type="evidence" value="ECO:0007669"/>
    <property type="project" value="UniProtKB-UniRule"/>
</dbReference>
<evidence type="ECO:0000256" key="12">
    <source>
        <dbReference type="NCBIfam" id="TIGR03461"/>
    </source>
</evidence>
<dbReference type="PANTHER" id="PTHR42743">
    <property type="entry name" value="AMINO-ACID AMINOTRANSFERASE"/>
    <property type="match status" value="1"/>
</dbReference>
<dbReference type="InterPro" id="IPR050571">
    <property type="entry name" value="Class-IV_PLP-Dep_Aminotrnsfr"/>
</dbReference>
<dbReference type="SUPFAM" id="SSF56752">
    <property type="entry name" value="D-aminoacid aminotransferase-like PLP-dependent enzymes"/>
    <property type="match status" value="1"/>
</dbReference>
<dbReference type="InterPro" id="IPR043132">
    <property type="entry name" value="BCAT-like_C"/>
</dbReference>
<evidence type="ECO:0000313" key="13">
    <source>
        <dbReference type="EMBL" id="MBJ7539972.1"/>
    </source>
</evidence>
<comment type="pathway">
    <text evidence="7">Cofactor biosynthesis; tetrahydrofolate biosynthesis; 4-aminobenzoate from chorismate: step 2/2.</text>
</comment>
<keyword evidence="6 13" id="KW-0456">Lyase</keyword>
<dbReference type="GO" id="GO:0008153">
    <property type="term" value="P:4-aminobenzoate biosynthetic process"/>
    <property type="evidence" value="ECO:0007669"/>
    <property type="project" value="UniProtKB-UniRule"/>
</dbReference>
<proteinExistence type="inferred from homology"/>
<dbReference type="GO" id="GO:0046656">
    <property type="term" value="P:folic acid biosynthetic process"/>
    <property type="evidence" value="ECO:0007669"/>
    <property type="project" value="UniProtKB-KW"/>
</dbReference>
<comment type="function">
    <text evidence="10">Involved in the biosynthesis of p-aminobenzoate (PABA), a precursor of tetrahydrofolate. Converts 4-amino-4-deoxychorismate into 4-aminobenzoate (PABA) and pyruvate.</text>
</comment>
<evidence type="ECO:0000256" key="4">
    <source>
        <dbReference type="ARBA" id="ARBA00022898"/>
    </source>
</evidence>
<dbReference type="EMBL" id="JAEMNX010000040">
    <property type="protein sequence ID" value="MBJ7539972.1"/>
    <property type="molecule type" value="Genomic_DNA"/>
</dbReference>
<dbReference type="AlphaFoldDB" id="A0A934JXE4"/>
<keyword evidence="14" id="KW-1185">Reference proteome</keyword>
<reference evidence="13" key="1">
    <citation type="submission" date="2020-12" db="EMBL/GenBank/DDBJ databases">
        <title>Marinomonas arctica sp. nov., a psychrotolerant bacterium isolated from the Arctic.</title>
        <authorList>
            <person name="Zhang Y."/>
        </authorList>
    </citation>
    <scope>NUCLEOTIDE SEQUENCE</scope>
    <source>
        <strain evidence="13">C1424</strain>
    </source>
</reference>
<name>A0A934JXE4_9GAMM</name>
<comment type="catalytic activity">
    <reaction evidence="9">
        <text>4-amino-4-deoxychorismate = 4-aminobenzoate + pyruvate + H(+)</text>
        <dbReference type="Rhea" id="RHEA:16201"/>
        <dbReference type="ChEBI" id="CHEBI:15361"/>
        <dbReference type="ChEBI" id="CHEBI:15378"/>
        <dbReference type="ChEBI" id="CHEBI:17836"/>
        <dbReference type="ChEBI" id="CHEBI:58406"/>
        <dbReference type="EC" id="4.1.3.38"/>
    </reaction>
</comment>
<dbReference type="RefSeq" id="WP_199470365.1">
    <property type="nucleotide sequence ID" value="NZ_JAEMNX010000040.1"/>
</dbReference>
<evidence type="ECO:0000256" key="5">
    <source>
        <dbReference type="ARBA" id="ARBA00022909"/>
    </source>
</evidence>
<comment type="subunit">
    <text evidence="3">Homodimer.</text>
</comment>
<evidence type="ECO:0000256" key="6">
    <source>
        <dbReference type="ARBA" id="ARBA00023239"/>
    </source>
</evidence>
<evidence type="ECO:0000256" key="3">
    <source>
        <dbReference type="ARBA" id="ARBA00011738"/>
    </source>
</evidence>
<evidence type="ECO:0000256" key="7">
    <source>
        <dbReference type="ARBA" id="ARBA00035633"/>
    </source>
</evidence>
<sequence>MTWFVNYHLNSSISVTDRGLSYGDGVFETIRTTPSHFFQLNDHLARLYHGLDKLGMPFSIEQKSTLQCFLHENVLATVHCDSVVKIIVTRGEGGRGYAPPESALHTVIIGVSKAPNYQAQQQEGVRLSISPVPVNANPYLAGIKHLNRLENITAKRLLNDADFEAVMLFDSEVVECIQSNIFWFQNAKLFTPSLEKAGVQGTYRQALIEQQTLYPVHVGHFSLQDLKLADEVFITNSLMSVVPVTNVAGQSYPIGHHTRILQNCMLDKDLDDAS</sequence>
<dbReference type="NCBIfam" id="TIGR03461">
    <property type="entry name" value="pabC_Proteo"/>
    <property type="match status" value="1"/>
</dbReference>
<protein>
    <recommendedName>
        <fullName evidence="11 12">Aminodeoxychorismate lyase</fullName>
        <ecNumber evidence="8 12">4.1.3.38</ecNumber>
    </recommendedName>
</protein>
<dbReference type="Pfam" id="PF01063">
    <property type="entry name" value="Aminotran_4"/>
    <property type="match status" value="1"/>
</dbReference>
<evidence type="ECO:0000256" key="8">
    <source>
        <dbReference type="ARBA" id="ARBA00035676"/>
    </source>
</evidence>
<dbReference type="GO" id="GO:0005829">
    <property type="term" value="C:cytosol"/>
    <property type="evidence" value="ECO:0007669"/>
    <property type="project" value="TreeGrafter"/>
</dbReference>
<dbReference type="EC" id="4.1.3.38" evidence="8 12"/>
<dbReference type="PANTHER" id="PTHR42743:SF2">
    <property type="entry name" value="AMINODEOXYCHORISMATE LYASE"/>
    <property type="match status" value="1"/>
</dbReference>
<dbReference type="InterPro" id="IPR043131">
    <property type="entry name" value="BCAT-like_N"/>
</dbReference>
<evidence type="ECO:0000256" key="10">
    <source>
        <dbReference type="ARBA" id="ARBA00054027"/>
    </source>
</evidence>